<dbReference type="GO" id="GO:0005524">
    <property type="term" value="F:ATP binding"/>
    <property type="evidence" value="ECO:0007669"/>
    <property type="project" value="UniProtKB-KW"/>
</dbReference>
<dbReference type="PANTHER" id="PTHR43038:SF3">
    <property type="entry name" value="ABC TRANSPORTER G FAMILY MEMBER 20 ISOFORM X1"/>
    <property type="match status" value="1"/>
</dbReference>
<name>A0A1W7A8D7_9STAP</name>
<evidence type="ECO:0000256" key="1">
    <source>
        <dbReference type="ARBA" id="ARBA00022741"/>
    </source>
</evidence>
<dbReference type="Gene3D" id="3.40.50.300">
    <property type="entry name" value="P-loop containing nucleotide triphosphate hydrolases"/>
    <property type="match status" value="1"/>
</dbReference>
<dbReference type="PANTHER" id="PTHR43038">
    <property type="entry name" value="ATP-BINDING CASSETTE, SUB-FAMILY H, MEMBER 1"/>
    <property type="match status" value="1"/>
</dbReference>
<evidence type="ECO:0000259" key="3">
    <source>
        <dbReference type="PROSITE" id="PS50893"/>
    </source>
</evidence>
<accession>A0A1W7A8D7</accession>
<dbReference type="InterPro" id="IPR003593">
    <property type="entry name" value="AAA+_ATPase"/>
</dbReference>
<keyword evidence="1" id="KW-0547">Nucleotide-binding</keyword>
<dbReference type="PROSITE" id="PS50893">
    <property type="entry name" value="ABC_TRANSPORTER_2"/>
    <property type="match status" value="1"/>
</dbReference>
<feature type="domain" description="ABC transporter" evidence="3">
    <location>
        <begin position="2"/>
        <end position="226"/>
    </location>
</feature>
<dbReference type="GeneID" id="35294366"/>
<dbReference type="Proteomes" id="UP000194154">
    <property type="component" value="Chromosome"/>
</dbReference>
<dbReference type="AlphaFoldDB" id="A0A1W7A8D7"/>
<evidence type="ECO:0000313" key="5">
    <source>
        <dbReference type="Proteomes" id="UP000194154"/>
    </source>
</evidence>
<keyword evidence="5" id="KW-1185">Reference proteome</keyword>
<evidence type="ECO:0000313" key="4">
    <source>
        <dbReference type="EMBL" id="ARQ05882.1"/>
    </source>
</evidence>
<evidence type="ECO:0000256" key="2">
    <source>
        <dbReference type="ARBA" id="ARBA00022840"/>
    </source>
</evidence>
<protein>
    <submittedName>
        <fullName evidence="4">Putative ABC transporter ATP-binding protein YbhF</fullName>
    </submittedName>
</protein>
<reference evidence="4 5" key="1">
    <citation type="journal article" date="2017" name="Int. J. Syst. Evol. Microbiol.">
        <title>Macrococcus canis sp. nov., a skin bacterium associated with infections in dogs.</title>
        <authorList>
            <person name="Gobeli Brawand S."/>
            <person name="Cotting K."/>
            <person name="Gomez-Sanz E."/>
            <person name="Collaud A."/>
            <person name="Thomann A."/>
            <person name="Brodard I."/>
            <person name="Rodriguez-Campos S."/>
            <person name="Strauss C."/>
            <person name="Perreten V."/>
        </authorList>
    </citation>
    <scope>NUCLEOTIDE SEQUENCE [LARGE SCALE GENOMIC DNA]</scope>
    <source>
        <strain evidence="4 5">KM45013</strain>
    </source>
</reference>
<proteinExistence type="predicted"/>
<dbReference type="SUPFAM" id="SSF52540">
    <property type="entry name" value="P-loop containing nucleoside triphosphate hydrolases"/>
    <property type="match status" value="1"/>
</dbReference>
<dbReference type="InterPro" id="IPR027417">
    <property type="entry name" value="P-loop_NTPase"/>
</dbReference>
<dbReference type="GO" id="GO:0016887">
    <property type="term" value="F:ATP hydrolysis activity"/>
    <property type="evidence" value="ECO:0007669"/>
    <property type="project" value="InterPro"/>
</dbReference>
<dbReference type="InterPro" id="IPR003439">
    <property type="entry name" value="ABC_transporter-like_ATP-bd"/>
</dbReference>
<dbReference type="Pfam" id="PF00005">
    <property type="entry name" value="ABC_tran"/>
    <property type="match status" value="1"/>
</dbReference>
<dbReference type="RefSeq" id="WP_086041596.1">
    <property type="nucleotide sequence ID" value="NZ_CBCRZA010000003.1"/>
</dbReference>
<dbReference type="OrthoDB" id="9804819at2"/>
<dbReference type="SMART" id="SM00382">
    <property type="entry name" value="AAA"/>
    <property type="match status" value="1"/>
</dbReference>
<keyword evidence="2 4" id="KW-0067">ATP-binding</keyword>
<dbReference type="KEGG" id="mcak:MCCS_02110"/>
<dbReference type="STRING" id="1855823.MCCS_02110"/>
<sequence>MITIDNLYKKYKRKVIFEGLNTTFHDKTLTMLLGENGAGKSTLLRMIAGLENQDNGRILYKEQPLDKKRIHNVLGYIPQDIALFEHMSVDDNIQLFKGLNQQVLDEGTIKRYKKLLNLNETTALISTLSGGTKRKVNLLIGLLGKPEIIILDEPTVGIDMKSRYDIHRLLNELKQHTLMIMTTHHMDEVVAIADEIKLIGKDPFYKEVLVNSKLHFEDMLRTEDDDGTI</sequence>
<dbReference type="EMBL" id="CP021059">
    <property type="protein sequence ID" value="ARQ05882.1"/>
    <property type="molecule type" value="Genomic_DNA"/>
</dbReference>
<organism evidence="4 5">
    <name type="scientific">Macrococcoides canis</name>
    <dbReference type="NCBI Taxonomy" id="1855823"/>
    <lineage>
        <taxon>Bacteria</taxon>
        <taxon>Bacillati</taxon>
        <taxon>Bacillota</taxon>
        <taxon>Bacilli</taxon>
        <taxon>Bacillales</taxon>
        <taxon>Staphylococcaceae</taxon>
        <taxon>Macrococcoides</taxon>
    </lineage>
</organism>
<gene>
    <name evidence="4" type="primary">ybhF_1</name>
    <name evidence="4" type="ORF">MCCS_02110</name>
</gene>